<comment type="pathway">
    <text evidence="4">Protein modification; protein glycosylation.</text>
</comment>
<evidence type="ECO:0000256" key="6">
    <source>
        <dbReference type="ARBA" id="ARBA00012602"/>
    </source>
</evidence>
<evidence type="ECO:0000256" key="7">
    <source>
        <dbReference type="ARBA" id="ARBA00022676"/>
    </source>
</evidence>
<evidence type="ECO:0000313" key="19">
    <source>
        <dbReference type="EMBL" id="ELY67346.1"/>
    </source>
</evidence>
<keyword evidence="12 17" id="KW-1133">Transmembrane helix</keyword>
<evidence type="ECO:0000256" key="9">
    <source>
        <dbReference type="ARBA" id="ARBA00022692"/>
    </source>
</evidence>
<evidence type="ECO:0000256" key="4">
    <source>
        <dbReference type="ARBA" id="ARBA00004922"/>
    </source>
</evidence>
<evidence type="ECO:0000256" key="17">
    <source>
        <dbReference type="SAM" id="Phobius"/>
    </source>
</evidence>
<evidence type="ECO:0000259" key="18">
    <source>
        <dbReference type="Pfam" id="PF18079"/>
    </source>
</evidence>
<dbReference type="PANTHER" id="PTHR13872">
    <property type="entry name" value="DOLICHYL-DIPHOSPHOOLIGOSACCHARIDE--PROTEIN GLYCOSYLTRANSFERASE SUBUNIT"/>
    <property type="match status" value="1"/>
</dbReference>
<proteinExistence type="inferred from homology"/>
<keyword evidence="11" id="KW-0460">Magnesium</keyword>
<keyword evidence="9 17" id="KW-0812">Transmembrane</keyword>
<keyword evidence="8" id="KW-0808">Transferase</keyword>
<evidence type="ECO:0000313" key="20">
    <source>
        <dbReference type="Proteomes" id="UP000011632"/>
    </source>
</evidence>
<evidence type="ECO:0000256" key="8">
    <source>
        <dbReference type="ARBA" id="ARBA00022679"/>
    </source>
</evidence>
<evidence type="ECO:0000256" key="16">
    <source>
        <dbReference type="ARBA" id="ARBA00034066"/>
    </source>
</evidence>
<evidence type="ECO:0000256" key="2">
    <source>
        <dbReference type="ARBA" id="ARBA00001946"/>
    </source>
</evidence>
<evidence type="ECO:0000256" key="1">
    <source>
        <dbReference type="ARBA" id="ARBA00001936"/>
    </source>
</evidence>
<dbReference type="EC" id="2.4.99.21" evidence="6"/>
<evidence type="ECO:0000256" key="14">
    <source>
        <dbReference type="ARBA" id="ARBA00023211"/>
    </source>
</evidence>
<dbReference type="STRING" id="1227496.C489_11303"/>
<reference evidence="19 20" key="1">
    <citation type="journal article" date="2014" name="PLoS Genet.">
        <title>Phylogenetically driven sequencing of extremely halophilic archaea reveals strategies for static and dynamic osmo-response.</title>
        <authorList>
            <person name="Becker E.A."/>
            <person name="Seitzer P.M."/>
            <person name="Tritt A."/>
            <person name="Larsen D."/>
            <person name="Krusor M."/>
            <person name="Yao A.I."/>
            <person name="Wu D."/>
            <person name="Madern D."/>
            <person name="Eisen J.A."/>
            <person name="Darling A.E."/>
            <person name="Facciotti M.T."/>
        </authorList>
    </citation>
    <scope>NUCLEOTIDE SEQUENCE [LARGE SCALE GENOMIC DNA]</scope>
    <source>
        <strain evidence="19 20">JCM 10478</strain>
    </source>
</reference>
<dbReference type="InterPro" id="IPR003674">
    <property type="entry name" value="Oligo_trans_STT3"/>
</dbReference>
<feature type="transmembrane region" description="Helical" evidence="17">
    <location>
        <begin position="302"/>
        <end position="322"/>
    </location>
</feature>
<evidence type="ECO:0000256" key="5">
    <source>
        <dbReference type="ARBA" id="ARBA00010810"/>
    </source>
</evidence>
<evidence type="ECO:0000256" key="13">
    <source>
        <dbReference type="ARBA" id="ARBA00023136"/>
    </source>
</evidence>
<feature type="transmembrane region" description="Helical" evidence="17">
    <location>
        <begin position="523"/>
        <end position="545"/>
    </location>
</feature>
<keyword evidence="14" id="KW-0464">Manganese</keyword>
<evidence type="ECO:0000256" key="15">
    <source>
        <dbReference type="ARBA" id="ARBA00030679"/>
    </source>
</evidence>
<evidence type="ECO:0000256" key="12">
    <source>
        <dbReference type="ARBA" id="ARBA00022989"/>
    </source>
</evidence>
<dbReference type="OrthoDB" id="313284at2157"/>
<gene>
    <name evidence="19" type="ORF">C489_11303</name>
</gene>
<comment type="similarity">
    <text evidence="5">Belongs to the STT3 family.</text>
</comment>
<comment type="cofactor">
    <cofactor evidence="2">
        <name>Mg(2+)</name>
        <dbReference type="ChEBI" id="CHEBI:18420"/>
    </cofactor>
</comment>
<feature type="transmembrane region" description="Helical" evidence="17">
    <location>
        <begin position="470"/>
        <end position="491"/>
    </location>
</feature>
<protein>
    <recommendedName>
        <fullName evidence="6">dolichyl-phosphooligosaccharide-protein glycotransferase</fullName>
        <ecNumber evidence="6">2.4.99.21</ecNumber>
    </recommendedName>
    <alternativeName>
        <fullName evidence="15">Oligosaccharyl transferase</fullName>
    </alternativeName>
</protein>
<feature type="transmembrane region" description="Helical" evidence="17">
    <location>
        <begin position="587"/>
        <end position="606"/>
    </location>
</feature>
<dbReference type="Pfam" id="PF18079">
    <property type="entry name" value="AglB_L1"/>
    <property type="match status" value="1"/>
</dbReference>
<sequence>MPTDGDAGRLADVTASFLADHDDGEQALEAVLAVDADHETWTFDDVDLDSGTFGELVSRGIVSKADDAYQVAEPTIVEAALTGEEVEPEAGADDGGLEIDLEQFRDTVDFRALTGLLGCLLVVAAARLTAYGSVFQQGYIVSPGNDPYYFRYWMEELLAASAGPADYGVLINLPTEGASRRPLSHATNWFLAELLGGGQGAADTVAAWLPIFASVALALVLYELTILLTRDVRVGITSVLVFAVTPIHAVYTGLGFLDHNAHQYFWLGITLVTLTWLAVDLQRRLESSTNQDTAVREHLRSPTTWSIAVLFGLSVVAGVHTWGGSPLLLVPLAAYIGFRVALDVRAGLSPVRANLPLLGGLLVGSSLSLVVHHQWGWHASFVAVTPMLVFGGGAAVTALGELWQRFDVRSRGLIALEAVVAIVGLVGFRILRPAAWTNAAERATDLFFRGGATETASLFAMEYVVIFGPLYQLGMGFYVALAVLGWVAWTVTREYEPGWLLVGTYAGYLLVLAGIQVRFAGQLAIPLAVLTGLGIVHLLSVVELARTPVPFQGRNSGSTGGSREREMVAADGGRGLEPSISLPDKRAVGYVIVIGLLVFGLSLIYVPGLTADVTHSEAQVEAAGAIDDHAATTDRTYPETYVLSEWGDNRMYNYLVNGEANSYSYARTNYDAFQSTSDPDGWYDRFDGRVGYVVVTATDGERPASSAQARLLENWGAGGSNTDALAHYQAVYAADDVAAFAVVPGATITMSGYEGEAVTLSTDVSVSAESFTYERTVTVSENGQITVTVPYTGEYVIGNETVTVTQEDVLNGNTVNHVE</sequence>
<dbReference type="InterPro" id="IPR041154">
    <property type="entry name" value="AglB_P1"/>
</dbReference>
<feature type="transmembrane region" description="Helical" evidence="17">
    <location>
        <begin position="412"/>
        <end position="431"/>
    </location>
</feature>
<organism evidence="19 20">
    <name type="scientific">Natrinema versiforme JCM 10478</name>
    <dbReference type="NCBI Taxonomy" id="1227496"/>
    <lineage>
        <taxon>Archaea</taxon>
        <taxon>Methanobacteriati</taxon>
        <taxon>Methanobacteriota</taxon>
        <taxon>Stenosarchaea group</taxon>
        <taxon>Halobacteria</taxon>
        <taxon>Halobacteriales</taxon>
        <taxon>Natrialbaceae</taxon>
        <taxon>Natrinema</taxon>
    </lineage>
</organism>
<evidence type="ECO:0000256" key="11">
    <source>
        <dbReference type="ARBA" id="ARBA00022842"/>
    </source>
</evidence>
<dbReference type="GO" id="GO:0004576">
    <property type="term" value="F:oligosaccharyl transferase activity"/>
    <property type="evidence" value="ECO:0007669"/>
    <property type="project" value="InterPro"/>
</dbReference>
<feature type="transmembrane region" description="Helical" evidence="17">
    <location>
        <begin position="234"/>
        <end position="257"/>
    </location>
</feature>
<feature type="domain" description="Archaeal glycosylation protein B peripheral" evidence="18">
    <location>
        <begin position="745"/>
        <end position="794"/>
    </location>
</feature>
<dbReference type="PATRIC" id="fig|1227496.3.peg.2286"/>
<evidence type="ECO:0000256" key="3">
    <source>
        <dbReference type="ARBA" id="ARBA00004651"/>
    </source>
</evidence>
<dbReference type="EMBL" id="AOID01000030">
    <property type="protein sequence ID" value="ELY67346.1"/>
    <property type="molecule type" value="Genomic_DNA"/>
</dbReference>
<comment type="caution">
    <text evidence="19">The sequence shown here is derived from an EMBL/GenBank/DDBJ whole genome shotgun (WGS) entry which is preliminary data.</text>
</comment>
<dbReference type="GO" id="GO:0005886">
    <property type="term" value="C:plasma membrane"/>
    <property type="evidence" value="ECO:0007669"/>
    <property type="project" value="UniProtKB-SubCell"/>
</dbReference>
<comment type="subcellular location">
    <subcellularLocation>
        <location evidence="3">Cell membrane</location>
        <topology evidence="3">Multi-pass membrane protein</topology>
    </subcellularLocation>
</comment>
<dbReference type="PANTHER" id="PTHR13872:SF1">
    <property type="entry name" value="DOLICHYL-DIPHOSPHOOLIGOSACCHARIDE--PROTEIN GLYCOSYLTRANSFERASE SUBUNIT STT3B"/>
    <property type="match status" value="1"/>
</dbReference>
<keyword evidence="20" id="KW-1185">Reference proteome</keyword>
<keyword evidence="7" id="KW-0328">Glycosyltransferase</keyword>
<feature type="transmembrane region" description="Helical" evidence="17">
    <location>
        <begin position="498"/>
        <end position="517"/>
    </location>
</feature>
<dbReference type="GO" id="GO:0046872">
    <property type="term" value="F:metal ion binding"/>
    <property type="evidence" value="ECO:0007669"/>
    <property type="project" value="UniProtKB-KW"/>
</dbReference>
<accession>L9Y0X7</accession>
<comment type="catalytic activity">
    <reaction evidence="16">
        <text>an archaeal dolichyl phosphooligosaccharide + [protein]-L-asparagine = an archaeal dolichyl phosphate + a glycoprotein with the oligosaccharide chain attached by N-beta-D-glycosyl linkage to a protein L-asparagine.</text>
        <dbReference type="EC" id="2.4.99.21"/>
    </reaction>
</comment>
<name>L9Y0X7_9EURY</name>
<feature type="transmembrane region" description="Helical" evidence="17">
    <location>
        <begin position="205"/>
        <end position="222"/>
    </location>
</feature>
<dbReference type="AlphaFoldDB" id="L9Y0X7"/>
<keyword evidence="10" id="KW-0479">Metal-binding</keyword>
<evidence type="ECO:0000256" key="10">
    <source>
        <dbReference type="ARBA" id="ARBA00022723"/>
    </source>
</evidence>
<keyword evidence="13 17" id="KW-0472">Membrane</keyword>
<comment type="cofactor">
    <cofactor evidence="1">
        <name>Mn(2+)</name>
        <dbReference type="ChEBI" id="CHEBI:29035"/>
    </cofactor>
</comment>
<feature type="transmembrane region" description="Helical" evidence="17">
    <location>
        <begin position="263"/>
        <end position="281"/>
    </location>
</feature>
<feature type="transmembrane region" description="Helical" evidence="17">
    <location>
        <begin position="381"/>
        <end position="400"/>
    </location>
</feature>
<dbReference type="RefSeq" id="WP_006431343.1">
    <property type="nucleotide sequence ID" value="NZ_AOID01000030.1"/>
</dbReference>
<dbReference type="Proteomes" id="UP000011632">
    <property type="component" value="Unassembled WGS sequence"/>
</dbReference>